<dbReference type="AlphaFoldDB" id="A0A314KXA8"/>
<dbReference type="Proteomes" id="UP000187609">
    <property type="component" value="Unassembled WGS sequence"/>
</dbReference>
<evidence type="ECO:0000313" key="2">
    <source>
        <dbReference type="EMBL" id="OIT34078.1"/>
    </source>
</evidence>
<protein>
    <submittedName>
        <fullName evidence="2">Protein mard1</fullName>
    </submittedName>
</protein>
<evidence type="ECO:0000256" key="1">
    <source>
        <dbReference type="SAM" id="MobiDB-lite"/>
    </source>
</evidence>
<proteinExistence type="predicted"/>
<dbReference type="PANTHER" id="PTHR46443:SF14">
    <property type="entry name" value="FLZ-TYPE DOMAIN-CONTAINING PROTEIN"/>
    <property type="match status" value="1"/>
</dbReference>
<accession>A0A314KXA8</accession>
<dbReference type="EMBL" id="MJEQ01000775">
    <property type="protein sequence ID" value="OIT34078.1"/>
    <property type="molecule type" value="Genomic_DNA"/>
</dbReference>
<feature type="region of interest" description="Disordered" evidence="1">
    <location>
        <begin position="1"/>
        <end position="38"/>
    </location>
</feature>
<dbReference type="Gramene" id="OIT34078">
    <property type="protein sequence ID" value="OIT34078"/>
    <property type="gene ID" value="A4A49_59691"/>
</dbReference>
<reference evidence="2" key="1">
    <citation type="submission" date="2016-11" db="EMBL/GenBank/DDBJ databases">
        <title>The genome of Nicotiana attenuata.</title>
        <authorList>
            <person name="Xu S."/>
            <person name="Brockmoeller T."/>
            <person name="Gaquerel E."/>
            <person name="Navarro A."/>
            <person name="Kuhl H."/>
            <person name="Gase K."/>
            <person name="Ling Z."/>
            <person name="Zhou W."/>
            <person name="Kreitzer C."/>
            <person name="Stanke M."/>
            <person name="Tang H."/>
            <person name="Lyons E."/>
            <person name="Pandey P."/>
            <person name="Pandey S.P."/>
            <person name="Timmermann B."/>
            <person name="Baldwin I.T."/>
        </authorList>
    </citation>
    <scope>NUCLEOTIDE SEQUENCE [LARGE SCALE GENOMIC DNA]</scope>
    <source>
        <strain evidence="2">UT</strain>
    </source>
</reference>
<dbReference type="InterPro" id="IPR044593">
    <property type="entry name" value="FLZ8/MARD1"/>
</dbReference>
<keyword evidence="3" id="KW-1185">Reference proteome</keyword>
<dbReference type="STRING" id="49451.A0A314KXA8"/>
<feature type="compositionally biased region" description="Polar residues" evidence="1">
    <location>
        <begin position="11"/>
        <end position="38"/>
    </location>
</feature>
<feature type="compositionally biased region" description="Basic residues" evidence="1">
    <location>
        <begin position="1"/>
        <end position="10"/>
    </location>
</feature>
<comment type="caution">
    <text evidence="2">The sequence shown here is derived from an EMBL/GenBank/DDBJ whole genome shotgun (WGS) entry which is preliminary data.</text>
</comment>
<name>A0A314KXA8_NICAT</name>
<dbReference type="PANTHER" id="PTHR46443">
    <property type="entry name" value="FCS-LIKE ZINC FINGER 8"/>
    <property type="match status" value="1"/>
</dbReference>
<feature type="non-terminal residue" evidence="2">
    <location>
        <position position="191"/>
    </location>
</feature>
<gene>
    <name evidence="2" type="primary">MARD1_1</name>
    <name evidence="2" type="ORF">A4A49_59691</name>
</gene>
<evidence type="ECO:0000313" key="3">
    <source>
        <dbReference type="Proteomes" id="UP000187609"/>
    </source>
</evidence>
<organism evidence="2 3">
    <name type="scientific">Nicotiana attenuata</name>
    <name type="common">Coyote tobacco</name>
    <dbReference type="NCBI Taxonomy" id="49451"/>
    <lineage>
        <taxon>Eukaryota</taxon>
        <taxon>Viridiplantae</taxon>
        <taxon>Streptophyta</taxon>
        <taxon>Embryophyta</taxon>
        <taxon>Tracheophyta</taxon>
        <taxon>Spermatophyta</taxon>
        <taxon>Magnoliopsida</taxon>
        <taxon>eudicotyledons</taxon>
        <taxon>Gunneridae</taxon>
        <taxon>Pentapetalae</taxon>
        <taxon>asterids</taxon>
        <taxon>lamiids</taxon>
        <taxon>Solanales</taxon>
        <taxon>Solanaceae</taxon>
        <taxon>Nicotianoideae</taxon>
        <taxon>Nicotianeae</taxon>
        <taxon>Nicotiana</taxon>
    </lineage>
</organism>
<sequence length="191" mass="20979">MLRYKSRRGVTSKQVHMADQISSSPPNSTQNHKNKPISSLVSPRFFNGFLTRSLSDIETIKTTVNTPNSLLDSMQNFNLGNPFGYDRKSSNPISKMPSNNKMESESLGLALIDSKEISSVSKALFGAKLKVEIPCSSTESLEVSNKISSRDFGEGISLTEMESSEDYTCVISHGPNSKTTHIFDNCVVESC</sequence>